<comment type="caution">
    <text evidence="3">The sequence shown here is derived from an EMBL/GenBank/DDBJ whole genome shotgun (WGS) entry which is preliminary data.</text>
</comment>
<gene>
    <name evidence="3" type="ORF">C8F04DRAFT_1397182</name>
</gene>
<dbReference type="PANTHER" id="PTHR38248">
    <property type="entry name" value="FUNK1 6"/>
    <property type="match status" value="1"/>
</dbReference>
<dbReference type="Proteomes" id="UP001218188">
    <property type="component" value="Unassembled WGS sequence"/>
</dbReference>
<dbReference type="AlphaFoldDB" id="A0AAD6X4B5"/>
<dbReference type="InterPro" id="IPR011009">
    <property type="entry name" value="Kinase-like_dom_sf"/>
</dbReference>
<evidence type="ECO:0000259" key="2">
    <source>
        <dbReference type="PROSITE" id="PS50011"/>
    </source>
</evidence>
<evidence type="ECO:0000313" key="4">
    <source>
        <dbReference type="Proteomes" id="UP001218188"/>
    </source>
</evidence>
<dbReference type="InterPro" id="IPR000719">
    <property type="entry name" value="Prot_kinase_dom"/>
</dbReference>
<dbReference type="InterPro" id="IPR008266">
    <property type="entry name" value="Tyr_kinase_AS"/>
</dbReference>
<evidence type="ECO:0000313" key="3">
    <source>
        <dbReference type="EMBL" id="KAJ7031674.1"/>
    </source>
</evidence>
<dbReference type="GO" id="GO:0004672">
    <property type="term" value="F:protein kinase activity"/>
    <property type="evidence" value="ECO:0007669"/>
    <property type="project" value="InterPro"/>
</dbReference>
<reference evidence="3" key="1">
    <citation type="submission" date="2023-03" db="EMBL/GenBank/DDBJ databases">
        <title>Massive genome expansion in bonnet fungi (Mycena s.s.) driven by repeated elements and novel gene families across ecological guilds.</title>
        <authorList>
            <consortium name="Lawrence Berkeley National Laboratory"/>
            <person name="Harder C.B."/>
            <person name="Miyauchi S."/>
            <person name="Viragh M."/>
            <person name="Kuo A."/>
            <person name="Thoen E."/>
            <person name="Andreopoulos B."/>
            <person name="Lu D."/>
            <person name="Skrede I."/>
            <person name="Drula E."/>
            <person name="Henrissat B."/>
            <person name="Morin E."/>
            <person name="Kohler A."/>
            <person name="Barry K."/>
            <person name="LaButti K."/>
            <person name="Morin E."/>
            <person name="Salamov A."/>
            <person name="Lipzen A."/>
            <person name="Mereny Z."/>
            <person name="Hegedus B."/>
            <person name="Baldrian P."/>
            <person name="Stursova M."/>
            <person name="Weitz H."/>
            <person name="Taylor A."/>
            <person name="Grigoriev I.V."/>
            <person name="Nagy L.G."/>
            <person name="Martin F."/>
            <person name="Kauserud H."/>
        </authorList>
    </citation>
    <scope>NUCLEOTIDE SEQUENCE</scope>
    <source>
        <strain evidence="3">CBHHK200</strain>
    </source>
</reference>
<dbReference type="PROSITE" id="PS50011">
    <property type="entry name" value="PROTEIN_KINASE_DOM"/>
    <property type="match status" value="1"/>
</dbReference>
<proteinExistence type="predicted"/>
<dbReference type="InterPro" id="IPR040976">
    <property type="entry name" value="Pkinase_fungal"/>
</dbReference>
<dbReference type="Gene3D" id="1.10.510.10">
    <property type="entry name" value="Transferase(Phosphotransferase) domain 1"/>
    <property type="match status" value="1"/>
</dbReference>
<accession>A0AAD6X4B5</accession>
<evidence type="ECO:0000256" key="1">
    <source>
        <dbReference type="SAM" id="MobiDB-lite"/>
    </source>
</evidence>
<feature type="domain" description="Protein kinase" evidence="2">
    <location>
        <begin position="370"/>
        <end position="646"/>
    </location>
</feature>
<sequence>MSEQNLASGAKTPPRAENHKVQAFKDTPRVKSLATRAAFQSGGTLETRRDAVMEFTEDVPIVSLEFFHGSVLEWSILETRLNLLRDVERELVKGGHLANGSWVQYSRNPSRMTGNEDVVFLPLAAIFKAIISATHKVKPHKAPQGERRNATRPDTSGVLVDPEYLHSILTDFHNSWFTIALVSELKKELSLDTALDNVRKTFWSAGHMLANDPARRFVFAFTIEDTSISLWFMSRSQIMASEKFNFISTPQELIRAVATFAFASPEKLGFDTTVSQFRDDLGRVQYKICLKGETYFTIRPLTDYRADAIRGRATRVWLVHPEGEPDVFYVLKDVWVPEDSVTEGDQLRLLHEVLASVESSSTPDTRHPSEYFLTVVDDGFVSTLDETEDNTLSIMGGKTIPVDAPLVPRTTEQKVVKPNAASGSHKMASSKHGRTETLRYENSGLAPSPPPGAVTPGKRKQYEHRTHYRIIFKEVGISIYDLESIPQVMKALADAIEGLKVLHRLGLVHRDISPGNILVVDGVAKITDLEYTKVYRNELAVGELGEKLTRQSAEPREDKTGTAAFLAVEVSVNAYSFVPAERLNQTTGTMEPILRRKGDELSFFRYNPLHDLESTFWIALWIFTCKMVDGALSASQREVILAARED</sequence>
<dbReference type="GO" id="GO:0005524">
    <property type="term" value="F:ATP binding"/>
    <property type="evidence" value="ECO:0007669"/>
    <property type="project" value="InterPro"/>
</dbReference>
<organism evidence="3 4">
    <name type="scientific">Mycena alexandri</name>
    <dbReference type="NCBI Taxonomy" id="1745969"/>
    <lineage>
        <taxon>Eukaryota</taxon>
        <taxon>Fungi</taxon>
        <taxon>Dikarya</taxon>
        <taxon>Basidiomycota</taxon>
        <taxon>Agaricomycotina</taxon>
        <taxon>Agaricomycetes</taxon>
        <taxon>Agaricomycetidae</taxon>
        <taxon>Agaricales</taxon>
        <taxon>Marasmiineae</taxon>
        <taxon>Mycenaceae</taxon>
        <taxon>Mycena</taxon>
    </lineage>
</organism>
<keyword evidence="4" id="KW-1185">Reference proteome</keyword>
<protein>
    <recommendedName>
        <fullName evidence="2">Protein kinase domain-containing protein</fullName>
    </recommendedName>
</protein>
<dbReference type="SUPFAM" id="SSF56112">
    <property type="entry name" value="Protein kinase-like (PK-like)"/>
    <property type="match status" value="1"/>
</dbReference>
<dbReference type="PROSITE" id="PS00109">
    <property type="entry name" value="PROTEIN_KINASE_TYR"/>
    <property type="match status" value="1"/>
</dbReference>
<dbReference type="PANTHER" id="PTHR38248:SF2">
    <property type="entry name" value="FUNK1 11"/>
    <property type="match status" value="1"/>
</dbReference>
<name>A0AAD6X4B5_9AGAR</name>
<dbReference type="Pfam" id="PF17667">
    <property type="entry name" value="Pkinase_fungal"/>
    <property type="match status" value="1"/>
</dbReference>
<feature type="region of interest" description="Disordered" evidence="1">
    <location>
        <begin position="1"/>
        <end position="20"/>
    </location>
</feature>
<feature type="region of interest" description="Disordered" evidence="1">
    <location>
        <begin position="440"/>
        <end position="460"/>
    </location>
</feature>
<dbReference type="EMBL" id="JARJCM010000080">
    <property type="protein sequence ID" value="KAJ7031674.1"/>
    <property type="molecule type" value="Genomic_DNA"/>
</dbReference>